<feature type="domain" description="RXYLT1 C-terminal" evidence="2">
    <location>
        <begin position="118"/>
        <end position="301"/>
    </location>
</feature>
<protein>
    <recommendedName>
        <fullName evidence="2">RXYLT1 C-terminal domain-containing protein</fullName>
    </recommendedName>
</protein>
<dbReference type="AlphaFoldDB" id="A0A8S4NQI8"/>
<reference evidence="3" key="1">
    <citation type="submission" date="2022-03" db="EMBL/GenBank/DDBJ databases">
        <authorList>
            <person name="Martin C."/>
        </authorList>
    </citation>
    <scope>NUCLEOTIDE SEQUENCE</scope>
</reference>
<name>A0A8S4NQI8_OWEFU</name>
<dbReference type="OrthoDB" id="8560686at2759"/>
<organism evidence="3 4">
    <name type="scientific">Owenia fusiformis</name>
    <name type="common">Polychaete worm</name>
    <dbReference type="NCBI Taxonomy" id="6347"/>
    <lineage>
        <taxon>Eukaryota</taxon>
        <taxon>Metazoa</taxon>
        <taxon>Spiralia</taxon>
        <taxon>Lophotrochozoa</taxon>
        <taxon>Annelida</taxon>
        <taxon>Polychaeta</taxon>
        <taxon>Sedentaria</taxon>
        <taxon>Canalipalpata</taxon>
        <taxon>Sabellida</taxon>
        <taxon>Oweniida</taxon>
        <taxon>Oweniidae</taxon>
        <taxon>Owenia</taxon>
    </lineage>
</organism>
<sequence length="306" mass="36108">MRRKTKVKICLCLVIFIYLCVTVYCLYAMLKRDKVPQEGWDSIENKFGPIQTQPSVKKHDIISRGARNGKQVHIVEVWGKAAIGLYFWEHIMNAELESKMGGVWSYGQKMVKNIQFRYRDFPKIPPDSVDVTKEREYTCNFLGTVYPDSSRTTLMEIIDQYQLRKICKVVPRYEWVPNETAESLDNYIESLETSDLTLNPVGKNTECYRIYEAMSLGSVPVIEDIATQGMCHSFSLRLFKKHKAPVIYVKNWKQLKDVMNQESKLSTNEKIQRRKLIIDWYDSFKLRMRNEFIHILQTRFFNIKER</sequence>
<dbReference type="InterPro" id="IPR057538">
    <property type="entry name" value="RXYLT1_C"/>
</dbReference>
<dbReference type="InterPro" id="IPR055286">
    <property type="entry name" value="RXYLT1-like"/>
</dbReference>
<evidence type="ECO:0000313" key="4">
    <source>
        <dbReference type="Proteomes" id="UP000749559"/>
    </source>
</evidence>
<keyword evidence="1" id="KW-0812">Transmembrane</keyword>
<keyword evidence="1" id="KW-0472">Membrane</keyword>
<evidence type="ECO:0000259" key="2">
    <source>
        <dbReference type="Pfam" id="PF24785"/>
    </source>
</evidence>
<dbReference type="GO" id="GO:0120053">
    <property type="term" value="F:ribitol beta-1,4-xylosyltransferase activity"/>
    <property type="evidence" value="ECO:0007669"/>
    <property type="project" value="InterPro"/>
</dbReference>
<evidence type="ECO:0000313" key="3">
    <source>
        <dbReference type="EMBL" id="CAH1783808.1"/>
    </source>
</evidence>
<evidence type="ECO:0000256" key="1">
    <source>
        <dbReference type="SAM" id="Phobius"/>
    </source>
</evidence>
<keyword evidence="1" id="KW-1133">Transmembrane helix</keyword>
<dbReference type="Pfam" id="PF24785">
    <property type="entry name" value="RXYLT1_C"/>
    <property type="match status" value="1"/>
</dbReference>
<comment type="caution">
    <text evidence="3">The sequence shown here is derived from an EMBL/GenBank/DDBJ whole genome shotgun (WGS) entry which is preliminary data.</text>
</comment>
<dbReference type="Proteomes" id="UP000749559">
    <property type="component" value="Unassembled WGS sequence"/>
</dbReference>
<accession>A0A8S4NQI8</accession>
<feature type="transmembrane region" description="Helical" evidence="1">
    <location>
        <begin position="7"/>
        <end position="30"/>
    </location>
</feature>
<dbReference type="PANTHER" id="PTHR15576:SF1">
    <property type="entry name" value="RIBITOL-5-PHOSPHATE XYLOSYLTRANSFERASE 1"/>
    <property type="match status" value="1"/>
</dbReference>
<dbReference type="GO" id="GO:0035269">
    <property type="term" value="P:protein O-linked glycosylation via mannose"/>
    <property type="evidence" value="ECO:0007669"/>
    <property type="project" value="InterPro"/>
</dbReference>
<dbReference type="PANTHER" id="PTHR15576">
    <property type="entry name" value="RIBITOL-5-PHOSPHATE XYLOSYLTRANSFERASE 1"/>
    <property type="match status" value="1"/>
</dbReference>
<dbReference type="GO" id="GO:0005794">
    <property type="term" value="C:Golgi apparatus"/>
    <property type="evidence" value="ECO:0007669"/>
    <property type="project" value="TreeGrafter"/>
</dbReference>
<gene>
    <name evidence="3" type="ORF">OFUS_LOCUS10106</name>
</gene>
<dbReference type="EMBL" id="CAIIXF020000005">
    <property type="protein sequence ID" value="CAH1783808.1"/>
    <property type="molecule type" value="Genomic_DNA"/>
</dbReference>
<keyword evidence="4" id="KW-1185">Reference proteome</keyword>
<proteinExistence type="predicted"/>